<dbReference type="RefSeq" id="WP_218446048.1">
    <property type="nucleotide sequence ID" value="NZ_JAGSPA010000003.1"/>
</dbReference>
<organism evidence="7 8">
    <name type="scientific">Pacificimonas pallii</name>
    <dbReference type="NCBI Taxonomy" id="2827236"/>
    <lineage>
        <taxon>Bacteria</taxon>
        <taxon>Pseudomonadati</taxon>
        <taxon>Pseudomonadota</taxon>
        <taxon>Alphaproteobacteria</taxon>
        <taxon>Sphingomonadales</taxon>
        <taxon>Sphingosinicellaceae</taxon>
        <taxon>Pacificimonas</taxon>
    </lineage>
</organism>
<evidence type="ECO:0000256" key="1">
    <source>
        <dbReference type="ARBA" id="ARBA00001974"/>
    </source>
</evidence>
<dbReference type="NCBIfam" id="NF008899">
    <property type="entry name" value="PRK12266.1"/>
    <property type="match status" value="1"/>
</dbReference>
<dbReference type="PANTHER" id="PTHR11985:SF15">
    <property type="entry name" value="GLYCEROL-3-PHOSPHATE DEHYDROGENASE, MITOCHONDRIAL"/>
    <property type="match status" value="1"/>
</dbReference>
<evidence type="ECO:0000256" key="2">
    <source>
        <dbReference type="ARBA" id="ARBA00022630"/>
    </source>
</evidence>
<gene>
    <name evidence="7" type="primary">glpD</name>
    <name evidence="7" type="ORF">KCG44_10555</name>
</gene>
<dbReference type="NCBIfam" id="NF009906">
    <property type="entry name" value="PRK13369.1"/>
    <property type="match status" value="1"/>
</dbReference>
<evidence type="ECO:0000313" key="8">
    <source>
        <dbReference type="Proteomes" id="UP000722336"/>
    </source>
</evidence>
<protein>
    <submittedName>
        <fullName evidence="7">Glycerol-3-phosphate dehydrogenase</fullName>
        <ecNumber evidence="7">1.1.5.3</ecNumber>
    </submittedName>
</protein>
<evidence type="ECO:0000256" key="4">
    <source>
        <dbReference type="ARBA" id="ARBA00023002"/>
    </source>
</evidence>
<dbReference type="PROSITE" id="PS00977">
    <property type="entry name" value="FAD_G3PDH_1"/>
    <property type="match status" value="1"/>
</dbReference>
<evidence type="ECO:0000259" key="5">
    <source>
        <dbReference type="Pfam" id="PF01266"/>
    </source>
</evidence>
<sequence>MYDLLVIGGGINGTGIARDAAGRGLSVCLCEQHDLASHTSSASTKLVHGGLRYLEHFEFRLVRESLKERETLMRAAPHIIWPMRFVLPHRSGGRPAWMIRIGLFLYDHAGGRKLLDATTYLKRRSSDRFTPLETDVKSAFEYSDCWVEDSRLVVLNAVDAKERGADVLTRTACTALERHAGHWSATLADENGNARMIEARAIVNAAGPWVSDIAGMAAQTSEGRLRLIKGSHIVVPRLYPGEQAYLLQNSDGRVIFTIPYEGKYTLIGTTDVPHDGSDRAAIAISGDEIDYLCGVVNRYLSSDITADDVVWTYAGLRPLFDNNSSDASKITRDYHFDYSAGDGGAPILSVFGGKITTYRRLAEKALDRMKGDLAEMSAPWTARAPLPGGDIADANFSGFLAGAKARFGWCPPTLLRRLARAYGTRIDIIMRNASGIADLGEEVAPGLHGAELHYLAEHEFARTADDVIWRRSKLGLHGAADKVDAIEAWFETYRSAKDRDEERRAAKAGA</sequence>
<keyword evidence="2" id="KW-0285">Flavoprotein</keyword>
<dbReference type="PANTHER" id="PTHR11985">
    <property type="entry name" value="GLYCEROL-3-PHOSPHATE DEHYDROGENASE"/>
    <property type="match status" value="1"/>
</dbReference>
<comment type="cofactor">
    <cofactor evidence="1">
        <name>FAD</name>
        <dbReference type="ChEBI" id="CHEBI:57692"/>
    </cofactor>
</comment>
<dbReference type="Proteomes" id="UP000722336">
    <property type="component" value="Unassembled WGS sequence"/>
</dbReference>
<feature type="domain" description="Alpha-glycerophosphate oxidase C-terminal" evidence="6">
    <location>
        <begin position="381"/>
        <end position="503"/>
    </location>
</feature>
<dbReference type="GO" id="GO:0004368">
    <property type="term" value="F:glycerol-3-phosphate dehydrogenase (quinone) activity"/>
    <property type="evidence" value="ECO:0007669"/>
    <property type="project" value="UniProtKB-EC"/>
</dbReference>
<keyword evidence="4 7" id="KW-0560">Oxidoreductase</keyword>
<dbReference type="PROSITE" id="PS00978">
    <property type="entry name" value="FAD_G3PDH_2"/>
    <property type="match status" value="1"/>
</dbReference>
<dbReference type="EMBL" id="JAGSPA010000003">
    <property type="protein sequence ID" value="MBV7257222.1"/>
    <property type="molecule type" value="Genomic_DNA"/>
</dbReference>
<name>A0ABS6SH98_9SPHN</name>
<feature type="domain" description="FAD dependent oxidoreductase" evidence="5">
    <location>
        <begin position="3"/>
        <end position="359"/>
    </location>
</feature>
<accession>A0ABS6SH98</accession>
<keyword evidence="3" id="KW-0274">FAD</keyword>
<dbReference type="InterPro" id="IPR006076">
    <property type="entry name" value="FAD-dep_OxRdtase"/>
</dbReference>
<reference evidence="7 8" key="1">
    <citation type="submission" date="2021-04" db="EMBL/GenBank/DDBJ databases">
        <authorList>
            <person name="Pira H."/>
            <person name="Risdian C."/>
            <person name="Wink J."/>
        </authorList>
    </citation>
    <scope>NUCLEOTIDE SEQUENCE [LARGE SCALE GENOMIC DNA]</scope>
    <source>
        <strain evidence="7 8">WHA3</strain>
    </source>
</reference>
<dbReference type="InterPro" id="IPR000447">
    <property type="entry name" value="G3P_DH_FAD-dep"/>
</dbReference>
<dbReference type="Pfam" id="PF16901">
    <property type="entry name" value="DAO_C"/>
    <property type="match status" value="1"/>
</dbReference>
<dbReference type="EC" id="1.1.5.3" evidence="7"/>
<dbReference type="InterPro" id="IPR031656">
    <property type="entry name" value="DAO_C"/>
</dbReference>
<proteinExistence type="predicted"/>
<comment type="caution">
    <text evidence="7">The sequence shown here is derived from an EMBL/GenBank/DDBJ whole genome shotgun (WGS) entry which is preliminary data.</text>
</comment>
<evidence type="ECO:0000259" key="6">
    <source>
        <dbReference type="Pfam" id="PF16901"/>
    </source>
</evidence>
<evidence type="ECO:0000256" key="3">
    <source>
        <dbReference type="ARBA" id="ARBA00022827"/>
    </source>
</evidence>
<evidence type="ECO:0000313" key="7">
    <source>
        <dbReference type="EMBL" id="MBV7257222.1"/>
    </source>
</evidence>
<keyword evidence="8" id="KW-1185">Reference proteome</keyword>
<dbReference type="Pfam" id="PF01266">
    <property type="entry name" value="DAO"/>
    <property type="match status" value="1"/>
</dbReference>